<dbReference type="InterPro" id="IPR006521">
    <property type="entry name" value="Tail_protein_I"/>
</dbReference>
<dbReference type="EMBL" id="MDLC01000047">
    <property type="protein sequence ID" value="ODS22901.1"/>
    <property type="molecule type" value="Genomic_DNA"/>
</dbReference>
<dbReference type="AlphaFoldDB" id="A0A1D2QMU0"/>
<dbReference type="Proteomes" id="UP000242502">
    <property type="component" value="Unassembled WGS sequence"/>
</dbReference>
<evidence type="ECO:0000313" key="2">
    <source>
        <dbReference type="Proteomes" id="UP000242502"/>
    </source>
</evidence>
<proteinExistence type="predicted"/>
<organism evidence="1 2">
    <name type="scientific">Candidatus Endobugula sertula</name>
    <name type="common">Bugula neritina bacterial symbiont</name>
    <dbReference type="NCBI Taxonomy" id="62101"/>
    <lineage>
        <taxon>Bacteria</taxon>
        <taxon>Pseudomonadati</taxon>
        <taxon>Pseudomonadota</taxon>
        <taxon>Gammaproteobacteria</taxon>
        <taxon>Cellvibrionales</taxon>
        <taxon>Cellvibrionaceae</taxon>
        <taxon>Candidatus Endobugula</taxon>
    </lineage>
</organism>
<evidence type="ECO:0000313" key="1">
    <source>
        <dbReference type="EMBL" id="ODS22901.1"/>
    </source>
</evidence>
<dbReference type="NCBIfam" id="TIGR01634">
    <property type="entry name" value="tail_P2_I"/>
    <property type="match status" value="1"/>
</dbReference>
<name>A0A1D2QMU0_9GAMM</name>
<protein>
    <submittedName>
        <fullName evidence="1">Phage tail protein I</fullName>
    </submittedName>
</protein>
<accession>A0A1D2QMU0</accession>
<dbReference type="Pfam" id="PF09684">
    <property type="entry name" value="Tail_P2_I"/>
    <property type="match status" value="1"/>
</dbReference>
<comment type="caution">
    <text evidence="1">The sequence shown here is derived from an EMBL/GenBank/DDBJ whole genome shotgun (WGS) entry which is preliminary data.</text>
</comment>
<reference evidence="1 2" key="1">
    <citation type="journal article" date="2016" name="Appl. Environ. Microbiol.">
        <title>Lack of Overt Genome Reduction in the Bryostatin-Producing Bryozoan Symbiont "Candidatus Endobugula sertula".</title>
        <authorList>
            <person name="Miller I.J."/>
            <person name="Vanee N."/>
            <person name="Fong S.S."/>
            <person name="Lim-Fong G.E."/>
            <person name="Kwan J.C."/>
        </authorList>
    </citation>
    <scope>NUCLEOTIDE SEQUENCE [LARGE SCALE GENOMIC DNA]</scope>
    <source>
        <strain evidence="1">AB1-4</strain>
    </source>
</reference>
<dbReference type="STRING" id="62101.AB835_11660"/>
<sequence>MTVNSLLPAHYDTTEHALDKTCGTRLADIPDIADPWNVDECPEELLNHLAYQVSVDIWDWNWPPSTKREVISVSLENHRIKGTVASIKNLLRAASYGEVDIIEGRNRAKYDGTYKYDGVKTHDDPDTWPQNVFIFNTPISNGMAQRFITAFY</sequence>
<gene>
    <name evidence="1" type="ORF">AB835_11660</name>
</gene>